<dbReference type="GO" id="GO:0005524">
    <property type="term" value="F:ATP binding"/>
    <property type="evidence" value="ECO:0007669"/>
    <property type="project" value="UniProtKB-KW"/>
</dbReference>
<dbReference type="CDD" id="cd18011">
    <property type="entry name" value="DEXDc_RapA"/>
    <property type="match status" value="1"/>
</dbReference>
<dbReference type="Gene3D" id="3.40.50.10810">
    <property type="entry name" value="Tandem AAA-ATPase domain"/>
    <property type="match status" value="1"/>
</dbReference>
<evidence type="ECO:0000256" key="3">
    <source>
        <dbReference type="ARBA" id="ARBA00022806"/>
    </source>
</evidence>
<dbReference type="AlphaFoldDB" id="A0A956SDB0"/>
<dbReference type="SMART" id="SM00487">
    <property type="entry name" value="DEXDc"/>
    <property type="match status" value="1"/>
</dbReference>
<dbReference type="Pfam" id="PF00176">
    <property type="entry name" value="SNF2-rel_dom"/>
    <property type="match status" value="1"/>
</dbReference>
<feature type="region of interest" description="Disordered" evidence="5">
    <location>
        <begin position="49"/>
        <end position="110"/>
    </location>
</feature>
<reference evidence="8" key="1">
    <citation type="submission" date="2020-04" db="EMBL/GenBank/DDBJ databases">
        <authorList>
            <person name="Zhang T."/>
        </authorList>
    </citation>
    <scope>NUCLEOTIDE SEQUENCE</scope>
    <source>
        <strain evidence="8">HKST-UBA02</strain>
    </source>
</reference>
<proteinExistence type="predicted"/>
<dbReference type="Proteomes" id="UP000739538">
    <property type="component" value="Unassembled WGS sequence"/>
</dbReference>
<accession>A0A956SDB0</accession>
<dbReference type="InterPro" id="IPR038718">
    <property type="entry name" value="SNF2-like_sf"/>
</dbReference>
<keyword evidence="1" id="KW-0547">Nucleotide-binding</keyword>
<dbReference type="InterPro" id="IPR057342">
    <property type="entry name" value="DEXDc_RapA"/>
</dbReference>
<evidence type="ECO:0000313" key="9">
    <source>
        <dbReference type="Proteomes" id="UP000739538"/>
    </source>
</evidence>
<feature type="domain" description="Helicase ATP-binding" evidence="6">
    <location>
        <begin position="199"/>
        <end position="353"/>
    </location>
</feature>
<sequence length="711" mass="81744">MSTAYQKYEIGAKVYHEDYGEGMVVEVRPRQFFDILEVAFADGVKRLNSNHPKISDTPPQAATPSKTAAKSRRSRKAHRDGARRRRSVDASTAPGPAIDEPELETEENAASDELAADVDAAGEEAEGIAYFSDSEVLRFEETSLAPFRDADTPLDGDDAFIRHIFAEKLSLTRGFEKLLCLPAVRDLEQYDFQIQAVLRVLRNLRGRAILADEVGLGKTIEAGLILKEYALRGLVRRALVLTPVSLMSQWREELRHKFDLPFEIHSRGQRWDSYPWMIASLDTAKTEKNRDEIGEAGFDILVVDEAHRLRNHLTQGWRFVDALSLKYLLLLTATPVQNDLRELYNLVTLLRPGTLGTYREFRKQFMVRGDKRLPKDPTKLAATLSEVMIRTSRSSTSLTFPRREVRIQEFRMSDEERKLYDGTSRFVREVLTDADLQDRSRWHLLLLLLQKEMGSSAPAAVRTLERAGRVFHGSAVGKKIDKLVQIGHAIETHAKRDGLLDLLRDEPDEKFIVFTQFRTTLEFLESGIREAGFEPVVFYGGLTPAEKDRAIEAFRGKKRILISTEAGGEGRNLQFCRTVVNYDLPWNPMRIEQRIGRVHRLGQTRDTLIWNFTARDTVEDYVLAILHQKIQMFELVIGEMDMVLGQWSDRDGFEQEVFRIWTEHRTARERQQAYSELAEDLMLARTRYERIRQYDDRIFTPMNKAHLELAR</sequence>
<comment type="caution">
    <text evidence="8">The sequence shown here is derived from an EMBL/GenBank/DDBJ whole genome shotgun (WGS) entry which is preliminary data.</text>
</comment>
<dbReference type="InterPro" id="IPR001650">
    <property type="entry name" value="Helicase_C-like"/>
</dbReference>
<dbReference type="GO" id="GO:0016787">
    <property type="term" value="F:hydrolase activity"/>
    <property type="evidence" value="ECO:0007669"/>
    <property type="project" value="UniProtKB-KW"/>
</dbReference>
<evidence type="ECO:0000256" key="2">
    <source>
        <dbReference type="ARBA" id="ARBA00022801"/>
    </source>
</evidence>
<dbReference type="Pfam" id="PF21196">
    <property type="entry name" value="PcrA_UvrD_tudor"/>
    <property type="match status" value="1"/>
</dbReference>
<dbReference type="PROSITE" id="PS51194">
    <property type="entry name" value="HELICASE_CTER"/>
    <property type="match status" value="1"/>
</dbReference>
<organism evidence="8 9">
    <name type="scientific">Eiseniibacteriota bacterium</name>
    <dbReference type="NCBI Taxonomy" id="2212470"/>
    <lineage>
        <taxon>Bacteria</taxon>
        <taxon>Candidatus Eiseniibacteriota</taxon>
    </lineage>
</organism>
<dbReference type="InterPro" id="IPR000330">
    <property type="entry name" value="SNF2_N"/>
</dbReference>
<dbReference type="SUPFAM" id="SSF52540">
    <property type="entry name" value="P-loop containing nucleoside triphosphate hydrolases"/>
    <property type="match status" value="2"/>
</dbReference>
<reference evidence="8" key="2">
    <citation type="journal article" date="2021" name="Microbiome">
        <title>Successional dynamics and alternative stable states in a saline activated sludge microbial community over 9 years.</title>
        <authorList>
            <person name="Wang Y."/>
            <person name="Ye J."/>
            <person name="Ju F."/>
            <person name="Liu L."/>
            <person name="Boyd J.A."/>
            <person name="Deng Y."/>
            <person name="Parks D.H."/>
            <person name="Jiang X."/>
            <person name="Yin X."/>
            <person name="Woodcroft B.J."/>
            <person name="Tyson G.W."/>
            <person name="Hugenholtz P."/>
            <person name="Polz M.F."/>
            <person name="Zhang T."/>
        </authorList>
    </citation>
    <scope>NUCLEOTIDE SEQUENCE</scope>
    <source>
        <strain evidence="8">HKST-UBA02</strain>
    </source>
</reference>
<evidence type="ECO:0000259" key="6">
    <source>
        <dbReference type="PROSITE" id="PS51192"/>
    </source>
</evidence>
<dbReference type="PANTHER" id="PTHR10799">
    <property type="entry name" value="SNF2/RAD54 HELICASE FAMILY"/>
    <property type="match status" value="1"/>
</dbReference>
<keyword evidence="2" id="KW-0378">Hydrolase</keyword>
<dbReference type="InterPro" id="IPR014001">
    <property type="entry name" value="Helicase_ATP-bd"/>
</dbReference>
<evidence type="ECO:0000259" key="7">
    <source>
        <dbReference type="PROSITE" id="PS51194"/>
    </source>
</evidence>
<feature type="compositionally biased region" description="Acidic residues" evidence="5">
    <location>
        <begin position="99"/>
        <end position="110"/>
    </location>
</feature>
<evidence type="ECO:0000313" key="8">
    <source>
        <dbReference type="EMBL" id="MCA9756260.1"/>
    </source>
</evidence>
<dbReference type="GO" id="GO:0004386">
    <property type="term" value="F:helicase activity"/>
    <property type="evidence" value="ECO:0007669"/>
    <property type="project" value="UniProtKB-KW"/>
</dbReference>
<dbReference type="CDD" id="cd18793">
    <property type="entry name" value="SF2_C_SNF"/>
    <property type="match status" value="1"/>
</dbReference>
<gene>
    <name evidence="8" type="ORF">KDA27_10680</name>
</gene>
<feature type="compositionally biased region" description="Polar residues" evidence="5">
    <location>
        <begin position="49"/>
        <end position="64"/>
    </location>
</feature>
<name>A0A956SDB0_UNCEI</name>
<dbReference type="Gene3D" id="3.40.50.300">
    <property type="entry name" value="P-loop containing nucleotide triphosphate hydrolases"/>
    <property type="match status" value="1"/>
</dbReference>
<dbReference type="EMBL" id="JAGQHS010000047">
    <property type="protein sequence ID" value="MCA9756260.1"/>
    <property type="molecule type" value="Genomic_DNA"/>
</dbReference>
<keyword evidence="3 8" id="KW-0347">Helicase</keyword>
<evidence type="ECO:0000256" key="4">
    <source>
        <dbReference type="ARBA" id="ARBA00022840"/>
    </source>
</evidence>
<dbReference type="SMART" id="SM00490">
    <property type="entry name" value="HELICc"/>
    <property type="match status" value="1"/>
</dbReference>
<protein>
    <submittedName>
        <fullName evidence="8">DEAD/DEAH box helicase</fullName>
    </submittedName>
</protein>
<feature type="domain" description="Helicase C-terminal" evidence="7">
    <location>
        <begin position="495"/>
        <end position="648"/>
    </location>
</feature>
<evidence type="ECO:0000256" key="1">
    <source>
        <dbReference type="ARBA" id="ARBA00022741"/>
    </source>
</evidence>
<dbReference type="InterPro" id="IPR027417">
    <property type="entry name" value="P-loop_NTPase"/>
</dbReference>
<keyword evidence="4" id="KW-0067">ATP-binding</keyword>
<evidence type="ECO:0000256" key="5">
    <source>
        <dbReference type="SAM" id="MobiDB-lite"/>
    </source>
</evidence>
<dbReference type="Pfam" id="PF00271">
    <property type="entry name" value="Helicase_C"/>
    <property type="match status" value="1"/>
</dbReference>
<feature type="compositionally biased region" description="Basic residues" evidence="5">
    <location>
        <begin position="69"/>
        <end position="86"/>
    </location>
</feature>
<dbReference type="PROSITE" id="PS51192">
    <property type="entry name" value="HELICASE_ATP_BIND_1"/>
    <property type="match status" value="1"/>
</dbReference>
<dbReference type="InterPro" id="IPR049730">
    <property type="entry name" value="SNF2/RAD54-like_C"/>
</dbReference>